<dbReference type="Proteomes" id="UP000885826">
    <property type="component" value="Unassembled WGS sequence"/>
</dbReference>
<evidence type="ECO:0000313" key="1">
    <source>
        <dbReference type="EMBL" id="HEC78400.1"/>
    </source>
</evidence>
<dbReference type="SUPFAM" id="SSF56935">
    <property type="entry name" value="Porins"/>
    <property type="match status" value="1"/>
</dbReference>
<dbReference type="AlphaFoldDB" id="A0A9C9JZY9"/>
<dbReference type="EMBL" id="DRIG01000048">
    <property type="protein sequence ID" value="HEC78400.1"/>
    <property type="molecule type" value="Genomic_DNA"/>
</dbReference>
<sequence length="450" mass="50833">MDKKQSAVVVLCLLLISAVLSYGQGYGVEWNGYLHVDNRLGLNRDYEFSWQECRLNLELKLKLFEKVKLYSEVWLRSWGFPIVQSSSDLLNKDKISPWNLAFREAYLDLYGFISDNFDLRIGKQRIAWGTADKFNPTDNLNPPDLEDIWDFGRHLGADGIKGSYYLGDFTFTGVYVPIFTPAVLPRGDWSAVLSPPMGLPDGLTLRNLTDSITMPAYNPEESSTVGIKAANKIFGFDFSFSYVYGRDYLPLANKIVFTPTSVPGEVDIHSELVFPRMHILGMDMAGSIIDIGIWAEAAVFFPKEIEMVIDLSALGMGIQDSIALADDPYVKYVIGADYTFKNGIYINGQYLHGFVHERGEGNLADYFIFSIEKKFFNEELKITTGGGAEIEDFSDFKNNYAYIFSPEIGYYPIDNTEIKIGIMLIDGTDNTTFGRVKESDEVYLKVNYSF</sequence>
<gene>
    <name evidence="1" type="ORF">ENI34_04565</name>
</gene>
<organism evidence="1 2">
    <name type="scientific">candidate division WOR-3 bacterium</name>
    <dbReference type="NCBI Taxonomy" id="2052148"/>
    <lineage>
        <taxon>Bacteria</taxon>
        <taxon>Bacteria division WOR-3</taxon>
    </lineage>
</organism>
<name>A0A9C9JZY9_UNCW3</name>
<proteinExistence type="predicted"/>
<comment type="caution">
    <text evidence="1">The sequence shown here is derived from an EMBL/GenBank/DDBJ whole genome shotgun (WGS) entry which is preliminary data.</text>
</comment>
<protein>
    <recommendedName>
        <fullName evidence="3">DUF1302 family protein</fullName>
    </recommendedName>
</protein>
<evidence type="ECO:0000313" key="2">
    <source>
        <dbReference type="Proteomes" id="UP000885826"/>
    </source>
</evidence>
<evidence type="ECO:0008006" key="3">
    <source>
        <dbReference type="Google" id="ProtNLM"/>
    </source>
</evidence>
<accession>A0A9C9JZY9</accession>
<reference evidence="1" key="1">
    <citation type="journal article" date="2020" name="mSystems">
        <title>Genome- and Community-Level Interaction Insights into Carbon Utilization and Element Cycling Functions of Hydrothermarchaeota in Hydrothermal Sediment.</title>
        <authorList>
            <person name="Zhou Z."/>
            <person name="Liu Y."/>
            <person name="Xu W."/>
            <person name="Pan J."/>
            <person name="Luo Z.H."/>
            <person name="Li M."/>
        </authorList>
    </citation>
    <scope>NUCLEOTIDE SEQUENCE</scope>
    <source>
        <strain evidence="1">HyVt-388</strain>
    </source>
</reference>